<dbReference type="Gene3D" id="3.40.710.10">
    <property type="entry name" value="DD-peptidase/beta-lactamase superfamily"/>
    <property type="match status" value="1"/>
</dbReference>
<evidence type="ECO:0000313" key="3">
    <source>
        <dbReference type="Proteomes" id="UP000537204"/>
    </source>
</evidence>
<comment type="caution">
    <text evidence="2">The sequence shown here is derived from an EMBL/GenBank/DDBJ whole genome shotgun (WGS) entry which is preliminary data.</text>
</comment>
<organism evidence="2 3">
    <name type="scientific">Pedobacter cryoconitis</name>
    <dbReference type="NCBI Taxonomy" id="188932"/>
    <lineage>
        <taxon>Bacteria</taxon>
        <taxon>Pseudomonadati</taxon>
        <taxon>Bacteroidota</taxon>
        <taxon>Sphingobacteriia</taxon>
        <taxon>Sphingobacteriales</taxon>
        <taxon>Sphingobacteriaceae</taxon>
        <taxon>Pedobacter</taxon>
    </lineage>
</organism>
<dbReference type="InterPro" id="IPR001466">
    <property type="entry name" value="Beta-lactam-related"/>
</dbReference>
<dbReference type="SUPFAM" id="SSF56601">
    <property type="entry name" value="beta-lactamase/transpeptidase-like"/>
    <property type="match status" value="1"/>
</dbReference>
<name>A0A7W8ZK76_9SPHI</name>
<evidence type="ECO:0000313" key="2">
    <source>
        <dbReference type="EMBL" id="MBB5635375.1"/>
    </source>
</evidence>
<dbReference type="Pfam" id="PF00144">
    <property type="entry name" value="Beta-lactamase"/>
    <property type="match status" value="1"/>
</dbReference>
<dbReference type="PANTHER" id="PTHR43283:SF7">
    <property type="entry name" value="BETA-LACTAMASE-RELATED DOMAIN-CONTAINING PROTEIN"/>
    <property type="match status" value="1"/>
</dbReference>
<gene>
    <name evidence="2" type="ORF">HDE68_001263</name>
</gene>
<dbReference type="EMBL" id="JACHCE010000002">
    <property type="protein sequence ID" value="MBB5635375.1"/>
    <property type="molecule type" value="Genomic_DNA"/>
</dbReference>
<proteinExistence type="predicted"/>
<dbReference type="PANTHER" id="PTHR43283">
    <property type="entry name" value="BETA-LACTAMASE-RELATED"/>
    <property type="match status" value="1"/>
</dbReference>
<accession>A0A7W8ZK76</accession>
<reference evidence="2 3" key="1">
    <citation type="submission" date="2020-08" db="EMBL/GenBank/DDBJ databases">
        <title>Genomic Encyclopedia of Type Strains, Phase IV (KMG-V): Genome sequencing to study the core and pangenomes of soil and plant-associated prokaryotes.</title>
        <authorList>
            <person name="Whitman W."/>
        </authorList>
    </citation>
    <scope>NUCLEOTIDE SEQUENCE [LARGE SCALE GENOMIC DNA]</scope>
    <source>
        <strain evidence="2 3">S3M1</strain>
    </source>
</reference>
<feature type="domain" description="Beta-lactamase-related" evidence="1">
    <location>
        <begin position="70"/>
        <end position="367"/>
    </location>
</feature>
<sequence length="382" mass="43367">MSKNQLSENKINQADISNWRAWPFNRSAFHKVNEFITTEVVENDATFTSELKNTPNPDIESILRPHLSDMETDSIVILHKGEVAYEYYANENERQTPHILMSATKSVVGLIAGMLESKGYIDLNAFASVYIPQIIGTVYEQVTLQELLDMRTGVIFNKTQQETYDLATNWVPIPSGCNQLNLLDFFSSLKDAEKIKDDPFRYVSANYDLLGLVIERATGKKMNSILSEFLWKPIGAQSDAYLTVDIDRFPRSTGGFCTTIMDFARIGQLIANGGTLNSKQIIPISVIEDIMNNGDHEAWRDGQWGKMWLPISNQMSYRNGWYVDNKEPKMLFAMGVFGQNLFIDRANNIVIAKFSSWKEETDYRALALTHQLVGKIRNSLMA</sequence>
<dbReference type="Proteomes" id="UP000537204">
    <property type="component" value="Unassembled WGS sequence"/>
</dbReference>
<dbReference type="InterPro" id="IPR050789">
    <property type="entry name" value="Diverse_Enzym_Activities"/>
</dbReference>
<dbReference type="InterPro" id="IPR012338">
    <property type="entry name" value="Beta-lactam/transpept-like"/>
</dbReference>
<dbReference type="AlphaFoldDB" id="A0A7W8ZK76"/>
<evidence type="ECO:0000259" key="1">
    <source>
        <dbReference type="Pfam" id="PF00144"/>
    </source>
</evidence>
<protein>
    <recommendedName>
        <fullName evidence="1">Beta-lactamase-related domain-containing protein</fullName>
    </recommendedName>
</protein>
<dbReference type="RefSeq" id="WP_183880061.1">
    <property type="nucleotide sequence ID" value="NZ_JACHCE010000002.1"/>
</dbReference>